<evidence type="ECO:0000259" key="6">
    <source>
        <dbReference type="Pfam" id="PF04542"/>
    </source>
</evidence>
<protein>
    <recommendedName>
        <fullName evidence="10">RNA polymerase sigma factor</fullName>
    </recommendedName>
</protein>
<evidence type="ECO:0000313" key="9">
    <source>
        <dbReference type="Proteomes" id="UP000177407"/>
    </source>
</evidence>
<reference evidence="8 9" key="1">
    <citation type="journal article" date="2016" name="Nat. Commun.">
        <title>Thousands of microbial genomes shed light on interconnected biogeochemical processes in an aquifer system.</title>
        <authorList>
            <person name="Anantharaman K."/>
            <person name="Brown C.T."/>
            <person name="Hug L.A."/>
            <person name="Sharon I."/>
            <person name="Castelle C.J."/>
            <person name="Probst A.J."/>
            <person name="Thomas B.C."/>
            <person name="Singh A."/>
            <person name="Wilkins M.J."/>
            <person name="Karaoz U."/>
            <person name="Brodie E.L."/>
            <person name="Williams K.H."/>
            <person name="Hubbard S.S."/>
            <person name="Banfield J.F."/>
        </authorList>
    </citation>
    <scope>NUCLEOTIDE SEQUENCE [LARGE SCALE GENOMIC DNA]</scope>
</reference>
<proteinExistence type="inferred from homology"/>
<dbReference type="InterPro" id="IPR014284">
    <property type="entry name" value="RNA_pol_sigma-70_dom"/>
</dbReference>
<evidence type="ECO:0000259" key="7">
    <source>
        <dbReference type="Pfam" id="PF04545"/>
    </source>
</evidence>
<evidence type="ECO:0000256" key="5">
    <source>
        <dbReference type="ARBA" id="ARBA00023163"/>
    </source>
</evidence>
<keyword evidence="2" id="KW-0805">Transcription regulation</keyword>
<dbReference type="InterPro" id="IPR013324">
    <property type="entry name" value="RNA_pol_sigma_r3/r4-like"/>
</dbReference>
<dbReference type="GO" id="GO:0003677">
    <property type="term" value="F:DNA binding"/>
    <property type="evidence" value="ECO:0007669"/>
    <property type="project" value="UniProtKB-KW"/>
</dbReference>
<dbReference type="PANTHER" id="PTHR43133">
    <property type="entry name" value="RNA POLYMERASE ECF-TYPE SIGMA FACTO"/>
    <property type="match status" value="1"/>
</dbReference>
<keyword evidence="5" id="KW-0804">Transcription</keyword>
<evidence type="ECO:0000256" key="2">
    <source>
        <dbReference type="ARBA" id="ARBA00023015"/>
    </source>
</evidence>
<feature type="domain" description="RNA polymerase sigma-70 region 2" evidence="6">
    <location>
        <begin position="24"/>
        <end position="90"/>
    </location>
</feature>
<evidence type="ECO:0000313" key="8">
    <source>
        <dbReference type="EMBL" id="OGF21386.1"/>
    </source>
</evidence>
<dbReference type="GO" id="GO:0006352">
    <property type="term" value="P:DNA-templated transcription initiation"/>
    <property type="evidence" value="ECO:0007669"/>
    <property type="project" value="InterPro"/>
</dbReference>
<organism evidence="8 9">
    <name type="scientific">Candidatus Falkowbacteria bacterium RIFOXYA2_FULL_38_12</name>
    <dbReference type="NCBI Taxonomy" id="1797993"/>
    <lineage>
        <taxon>Bacteria</taxon>
        <taxon>Candidatus Falkowiibacteriota</taxon>
    </lineage>
</organism>
<comment type="similarity">
    <text evidence="1">Belongs to the sigma-70 factor family. ECF subfamily.</text>
</comment>
<dbReference type="NCBIfam" id="TIGR02937">
    <property type="entry name" value="sigma70-ECF"/>
    <property type="match status" value="1"/>
</dbReference>
<dbReference type="InterPro" id="IPR036388">
    <property type="entry name" value="WH-like_DNA-bd_sf"/>
</dbReference>
<dbReference type="SUPFAM" id="SSF88659">
    <property type="entry name" value="Sigma3 and sigma4 domains of RNA polymerase sigma factors"/>
    <property type="match status" value="1"/>
</dbReference>
<comment type="caution">
    <text evidence="8">The sequence shown here is derived from an EMBL/GenBank/DDBJ whole genome shotgun (WGS) entry which is preliminary data.</text>
</comment>
<evidence type="ECO:0000256" key="4">
    <source>
        <dbReference type="ARBA" id="ARBA00023125"/>
    </source>
</evidence>
<evidence type="ECO:0000256" key="1">
    <source>
        <dbReference type="ARBA" id="ARBA00010641"/>
    </source>
</evidence>
<dbReference type="InterPro" id="IPR007627">
    <property type="entry name" value="RNA_pol_sigma70_r2"/>
</dbReference>
<sequence>MENYADEQLLESYLNGEKEALDLLIKRYLKPIFGFVFSYIKNSEDAEEITQDAFFKAWKNLKKFDKEKSFKTWLFSIAKNTALDFLKKKKPLLFSAIEKDEKENSIIGEIPEPSPLPDEILNRADLTSELNLAMDKLSPKYREVIFLYYKEQFNFREISELLNEPLDTIKSRHRRAIIDLREILDAPKEEG</sequence>
<accession>A0A1F5S420</accession>
<dbReference type="InterPro" id="IPR013325">
    <property type="entry name" value="RNA_pol_sigma_r2"/>
</dbReference>
<dbReference type="AlphaFoldDB" id="A0A1F5S420"/>
<keyword evidence="4" id="KW-0238">DNA-binding</keyword>
<feature type="domain" description="RNA polymerase sigma-70 region 4" evidence="7">
    <location>
        <begin position="133"/>
        <end position="182"/>
    </location>
</feature>
<dbReference type="EMBL" id="MFGA01000006">
    <property type="protein sequence ID" value="OGF21386.1"/>
    <property type="molecule type" value="Genomic_DNA"/>
</dbReference>
<gene>
    <name evidence="8" type="ORF">A2257_00290</name>
</gene>
<dbReference type="PANTHER" id="PTHR43133:SF51">
    <property type="entry name" value="RNA POLYMERASE SIGMA FACTOR"/>
    <property type="match status" value="1"/>
</dbReference>
<dbReference type="Gene3D" id="1.10.1740.10">
    <property type="match status" value="1"/>
</dbReference>
<evidence type="ECO:0008006" key="10">
    <source>
        <dbReference type="Google" id="ProtNLM"/>
    </source>
</evidence>
<evidence type="ECO:0000256" key="3">
    <source>
        <dbReference type="ARBA" id="ARBA00023082"/>
    </source>
</evidence>
<dbReference type="GO" id="GO:0016987">
    <property type="term" value="F:sigma factor activity"/>
    <property type="evidence" value="ECO:0007669"/>
    <property type="project" value="UniProtKB-KW"/>
</dbReference>
<dbReference type="Gene3D" id="1.10.10.10">
    <property type="entry name" value="Winged helix-like DNA-binding domain superfamily/Winged helix DNA-binding domain"/>
    <property type="match status" value="1"/>
</dbReference>
<keyword evidence="3" id="KW-0731">Sigma factor</keyword>
<dbReference type="InterPro" id="IPR007630">
    <property type="entry name" value="RNA_pol_sigma70_r4"/>
</dbReference>
<dbReference type="Pfam" id="PF04545">
    <property type="entry name" value="Sigma70_r4"/>
    <property type="match status" value="1"/>
</dbReference>
<dbReference type="Pfam" id="PF04542">
    <property type="entry name" value="Sigma70_r2"/>
    <property type="match status" value="1"/>
</dbReference>
<dbReference type="Proteomes" id="UP000177407">
    <property type="component" value="Unassembled WGS sequence"/>
</dbReference>
<name>A0A1F5S420_9BACT</name>
<dbReference type="CDD" id="cd06171">
    <property type="entry name" value="Sigma70_r4"/>
    <property type="match status" value="1"/>
</dbReference>
<dbReference type="SUPFAM" id="SSF88946">
    <property type="entry name" value="Sigma2 domain of RNA polymerase sigma factors"/>
    <property type="match status" value="1"/>
</dbReference>
<dbReference type="InterPro" id="IPR039425">
    <property type="entry name" value="RNA_pol_sigma-70-like"/>
</dbReference>